<accession>A0A286D2H9</accession>
<proteinExistence type="predicted"/>
<evidence type="ECO:0000313" key="2">
    <source>
        <dbReference type="Proteomes" id="UP000219374"/>
    </source>
</evidence>
<protein>
    <submittedName>
        <fullName evidence="1">Uncharacterized protein</fullName>
    </submittedName>
</protein>
<dbReference type="OrthoDB" id="7061568at2"/>
<dbReference type="EMBL" id="OCND01000002">
    <property type="protein sequence ID" value="SOD52839.1"/>
    <property type="molecule type" value="Genomic_DNA"/>
</dbReference>
<sequence>MNDPMILAARLDDLAKLASTATTDFEKAAVYAATRSIVAQFEETEEQLDGYLLEKLTTSALHINAAVGYDIDNGHDRSHHVSAALGQISTLKSLLSKGE</sequence>
<keyword evidence="2" id="KW-1185">Reference proteome</keyword>
<reference evidence="1 2" key="1">
    <citation type="submission" date="2017-09" db="EMBL/GenBank/DDBJ databases">
        <authorList>
            <person name="Ehlers B."/>
            <person name="Leendertz F.H."/>
        </authorList>
    </citation>
    <scope>NUCLEOTIDE SEQUENCE [LARGE SCALE GENOMIC DNA]</scope>
    <source>
        <strain evidence="1 2">CGMCC 1.10978</strain>
    </source>
</reference>
<organism evidence="1 2">
    <name type="scientific">Pseudoxanthomonas wuyuanensis</name>
    <dbReference type="NCBI Taxonomy" id="1073196"/>
    <lineage>
        <taxon>Bacteria</taxon>
        <taxon>Pseudomonadati</taxon>
        <taxon>Pseudomonadota</taxon>
        <taxon>Gammaproteobacteria</taxon>
        <taxon>Lysobacterales</taxon>
        <taxon>Lysobacteraceae</taxon>
        <taxon>Pseudoxanthomonas</taxon>
    </lineage>
</organism>
<gene>
    <name evidence="1" type="ORF">SAMN06296416_102107</name>
</gene>
<evidence type="ECO:0000313" key="1">
    <source>
        <dbReference type="EMBL" id="SOD52839.1"/>
    </source>
</evidence>
<dbReference type="Proteomes" id="UP000219374">
    <property type="component" value="Unassembled WGS sequence"/>
</dbReference>
<name>A0A286D2H9_9GAMM</name>
<dbReference type="RefSeq" id="WP_097120892.1">
    <property type="nucleotide sequence ID" value="NZ_OCND01000002.1"/>
</dbReference>
<dbReference type="AlphaFoldDB" id="A0A286D2H9"/>